<name>G9QNM4_9BACI</name>
<dbReference type="SUPFAM" id="SSF53597">
    <property type="entry name" value="Dihydrofolate reductase-like"/>
    <property type="match status" value="1"/>
</dbReference>
<dbReference type="RefSeq" id="WP_003354931.1">
    <property type="nucleotide sequence ID" value="NZ_JH414761.1"/>
</dbReference>
<dbReference type="Pfam" id="PF00186">
    <property type="entry name" value="DHFR_1"/>
    <property type="match status" value="1"/>
</dbReference>
<dbReference type="InterPro" id="IPR024072">
    <property type="entry name" value="DHFR-like_dom_sf"/>
</dbReference>
<evidence type="ECO:0000256" key="8">
    <source>
        <dbReference type="PIRNR" id="PIRNR000194"/>
    </source>
</evidence>
<evidence type="ECO:0000259" key="10">
    <source>
        <dbReference type="PROSITE" id="PS51330"/>
    </source>
</evidence>
<dbReference type="GO" id="GO:0005829">
    <property type="term" value="C:cytosol"/>
    <property type="evidence" value="ECO:0007669"/>
    <property type="project" value="TreeGrafter"/>
</dbReference>
<dbReference type="InterPro" id="IPR012259">
    <property type="entry name" value="DHFR"/>
</dbReference>
<dbReference type="AlphaFoldDB" id="G9QNM4"/>
<dbReference type="PATRIC" id="fig|665952.3.peg.2734"/>
<dbReference type="Gene3D" id="3.40.430.10">
    <property type="entry name" value="Dihydrofolate Reductase, subunit A"/>
    <property type="match status" value="1"/>
</dbReference>
<keyword evidence="6 8" id="KW-0560">Oxidoreductase</keyword>
<dbReference type="PROSITE" id="PS00075">
    <property type="entry name" value="DHFR_1"/>
    <property type="match status" value="1"/>
</dbReference>
<dbReference type="PANTHER" id="PTHR48069">
    <property type="entry name" value="DIHYDROFOLATE REDUCTASE"/>
    <property type="match status" value="1"/>
</dbReference>
<dbReference type="PIRSF" id="PIRSF000194">
    <property type="entry name" value="DHFR"/>
    <property type="match status" value="1"/>
</dbReference>
<dbReference type="GO" id="GO:0046452">
    <property type="term" value="P:dihydrofolate metabolic process"/>
    <property type="evidence" value="ECO:0007669"/>
    <property type="project" value="TreeGrafter"/>
</dbReference>
<comment type="pathway">
    <text evidence="1 8">Cofactor biosynthesis; tetrahydrofolate biosynthesis; 5,6,7,8-tetrahydrofolate from 7,8-dihydrofolate: step 1/1.</text>
</comment>
<evidence type="ECO:0000256" key="7">
    <source>
        <dbReference type="ARBA" id="ARBA00025067"/>
    </source>
</evidence>
<dbReference type="InterPro" id="IPR017925">
    <property type="entry name" value="DHFR_CS"/>
</dbReference>
<evidence type="ECO:0000256" key="2">
    <source>
        <dbReference type="ARBA" id="ARBA00009539"/>
    </source>
</evidence>
<comment type="function">
    <text evidence="7 8">Key enzyme in folate metabolism. Catalyzes an essential reaction for de novo glycine and purine synthesis, and for DNA precursor synthesis.</text>
</comment>
<evidence type="ECO:0000256" key="9">
    <source>
        <dbReference type="RuleBase" id="RU004474"/>
    </source>
</evidence>
<evidence type="ECO:0000256" key="4">
    <source>
        <dbReference type="ARBA" id="ARBA00022563"/>
    </source>
</evidence>
<dbReference type="PRINTS" id="PR00070">
    <property type="entry name" value="DHFR"/>
</dbReference>
<protein>
    <recommendedName>
        <fullName evidence="3 8">Dihydrofolate reductase</fullName>
        <ecNumber evidence="3 8">1.5.1.3</ecNumber>
    </recommendedName>
</protein>
<comment type="caution">
    <text evidence="11">The sequence shown here is derived from an EMBL/GenBank/DDBJ whole genome shotgun (WGS) entry which is preliminary data.</text>
</comment>
<proteinExistence type="inferred from homology"/>
<evidence type="ECO:0000256" key="5">
    <source>
        <dbReference type="ARBA" id="ARBA00022857"/>
    </source>
</evidence>
<dbReference type="EMBL" id="ACWF01000139">
    <property type="protein sequence ID" value="EHL75322.1"/>
    <property type="molecule type" value="Genomic_DNA"/>
</dbReference>
<dbReference type="GO" id="GO:0070401">
    <property type="term" value="F:NADP+ binding"/>
    <property type="evidence" value="ECO:0007669"/>
    <property type="project" value="UniProtKB-ARBA"/>
</dbReference>
<sequence length="160" mass="18734">MISLIVAMDENGVIGNDNRLPWRLPEDLKFFKRTTMGHVIVMGRKTFESIGKPLPGRKNVVLTKNRSFRADDCTIVHSPEEVLAMNDQYGEIFIIGGAEIFRIFLPHAKRMYITKIHHHFAGDTYFPEVNWSEWRIEEKKKGIKDEQNPYDYEFLLFSRS</sequence>
<dbReference type="FunFam" id="3.40.430.10:FF:000001">
    <property type="entry name" value="Dihydrofolate reductase"/>
    <property type="match status" value="1"/>
</dbReference>
<evidence type="ECO:0000313" key="12">
    <source>
        <dbReference type="Proteomes" id="UP000011747"/>
    </source>
</evidence>
<dbReference type="PANTHER" id="PTHR48069:SF3">
    <property type="entry name" value="DIHYDROFOLATE REDUCTASE"/>
    <property type="match status" value="1"/>
</dbReference>
<dbReference type="GO" id="GO:0046655">
    <property type="term" value="P:folic acid metabolic process"/>
    <property type="evidence" value="ECO:0007669"/>
    <property type="project" value="TreeGrafter"/>
</dbReference>
<comment type="similarity">
    <text evidence="2 8 9">Belongs to the dihydrofolate reductase family.</text>
</comment>
<dbReference type="PROSITE" id="PS51330">
    <property type="entry name" value="DHFR_2"/>
    <property type="match status" value="1"/>
</dbReference>
<dbReference type="HOGENOM" id="CLU_043966_5_2_9"/>
<accession>G9QNM4</accession>
<dbReference type="GO" id="GO:0046654">
    <property type="term" value="P:tetrahydrofolate biosynthetic process"/>
    <property type="evidence" value="ECO:0007669"/>
    <property type="project" value="UniProtKB-UniPathway"/>
</dbReference>
<dbReference type="InterPro" id="IPR001796">
    <property type="entry name" value="DHFR_dom"/>
</dbReference>
<feature type="domain" description="DHFR" evidence="10">
    <location>
        <begin position="1"/>
        <end position="159"/>
    </location>
</feature>
<dbReference type="Proteomes" id="UP000011747">
    <property type="component" value="Unassembled WGS sequence"/>
</dbReference>
<dbReference type="GO" id="GO:0004146">
    <property type="term" value="F:dihydrofolate reductase activity"/>
    <property type="evidence" value="ECO:0007669"/>
    <property type="project" value="UniProtKB-EC"/>
</dbReference>
<keyword evidence="5 8" id="KW-0521">NADP</keyword>
<evidence type="ECO:0000256" key="3">
    <source>
        <dbReference type="ARBA" id="ARBA00012856"/>
    </source>
</evidence>
<reference evidence="11 12" key="1">
    <citation type="submission" date="2011-09" db="EMBL/GenBank/DDBJ databases">
        <title>The Genome Sequence of Bacillus smithii 7_3_47FAA.</title>
        <authorList>
            <consortium name="The Broad Institute Genome Sequencing Platform"/>
            <person name="Earl A."/>
            <person name="Ward D."/>
            <person name="Feldgarden M."/>
            <person name="Gevers D."/>
            <person name="Daigneault M."/>
            <person name="Strauss J."/>
            <person name="Allen-Vercoe E."/>
            <person name="Young S.K."/>
            <person name="Zeng Q."/>
            <person name="Gargeya S."/>
            <person name="Fitzgerald M."/>
            <person name="Haas B."/>
            <person name="Abouelleil A."/>
            <person name="Alvarado L."/>
            <person name="Arachchi H.M."/>
            <person name="Berlin A."/>
            <person name="Brown A."/>
            <person name="Chapman S.B."/>
            <person name="Chen Z."/>
            <person name="Dunbar C."/>
            <person name="Freedman E."/>
            <person name="Gearin G."/>
            <person name="Goldberg J."/>
            <person name="Griggs A."/>
            <person name="Gujja S."/>
            <person name="Heiman D."/>
            <person name="Howarth C."/>
            <person name="Larson L."/>
            <person name="Lui A."/>
            <person name="MacDonald P.J.P."/>
            <person name="Montmayeur A."/>
            <person name="Murphy C."/>
            <person name="Neiman D."/>
            <person name="Pearson M."/>
            <person name="Priest M."/>
            <person name="Roberts A."/>
            <person name="Saif S."/>
            <person name="Shea T."/>
            <person name="Shenoy N."/>
            <person name="Sisk P."/>
            <person name="Stolte C."/>
            <person name="Sykes S."/>
            <person name="Wortman J."/>
            <person name="Nusbaum C."/>
            <person name="Birren B."/>
        </authorList>
    </citation>
    <scope>NUCLEOTIDE SEQUENCE [LARGE SCALE GENOMIC DNA]</scope>
    <source>
        <strain evidence="11 12">7_3_47FAA</strain>
    </source>
</reference>
<evidence type="ECO:0000256" key="1">
    <source>
        <dbReference type="ARBA" id="ARBA00004903"/>
    </source>
</evidence>
<dbReference type="EC" id="1.5.1.3" evidence="3 8"/>
<evidence type="ECO:0000256" key="6">
    <source>
        <dbReference type="ARBA" id="ARBA00023002"/>
    </source>
</evidence>
<dbReference type="GO" id="GO:0006730">
    <property type="term" value="P:one-carbon metabolic process"/>
    <property type="evidence" value="ECO:0007669"/>
    <property type="project" value="UniProtKB-KW"/>
</dbReference>
<comment type="catalytic activity">
    <reaction evidence="8">
        <text>(6S)-5,6,7,8-tetrahydrofolate + NADP(+) = 7,8-dihydrofolate + NADPH + H(+)</text>
        <dbReference type="Rhea" id="RHEA:15009"/>
        <dbReference type="ChEBI" id="CHEBI:15378"/>
        <dbReference type="ChEBI" id="CHEBI:57451"/>
        <dbReference type="ChEBI" id="CHEBI:57453"/>
        <dbReference type="ChEBI" id="CHEBI:57783"/>
        <dbReference type="ChEBI" id="CHEBI:58349"/>
        <dbReference type="EC" id="1.5.1.3"/>
    </reaction>
</comment>
<organism evidence="11 12">
    <name type="scientific">Bacillus smithii 7_3_47FAA</name>
    <dbReference type="NCBI Taxonomy" id="665952"/>
    <lineage>
        <taxon>Bacteria</taxon>
        <taxon>Bacillati</taxon>
        <taxon>Bacillota</taxon>
        <taxon>Bacilli</taxon>
        <taxon>Bacillales</taxon>
        <taxon>Bacillaceae</taxon>
        <taxon>Bacillus</taxon>
    </lineage>
</organism>
<keyword evidence="12" id="KW-1185">Reference proteome</keyword>
<evidence type="ECO:0000313" key="11">
    <source>
        <dbReference type="EMBL" id="EHL75322.1"/>
    </source>
</evidence>
<dbReference type="UniPathway" id="UPA00077">
    <property type="reaction ID" value="UER00158"/>
</dbReference>
<keyword evidence="4 8" id="KW-0554">One-carbon metabolism</keyword>
<gene>
    <name evidence="11" type="ORF">HMPREF1015_03020</name>
</gene>
<dbReference type="CDD" id="cd00209">
    <property type="entry name" value="DHFR"/>
    <property type="match status" value="1"/>
</dbReference>